<reference evidence="4 5" key="1">
    <citation type="submission" date="2018-10" db="EMBL/GenBank/DDBJ databases">
        <title>Draft genome sequence for the type isolate of Erwinia psidii, agent causal of bacterial blight in guava (Psidium guajava) and wilt and die-back of Eucalyptus spp.</title>
        <authorList>
            <person name="Hermenegildo P.S."/>
            <person name="Santos S.A."/>
            <person name="Guimaraes L.M.S."/>
            <person name="Vidigal P.M.P."/>
            <person name="Pereira I.C."/>
            <person name="Badel J.L."/>
            <person name="Alfenas-Zerbini P."/>
            <person name="Ferreira M.A.S.V."/>
            <person name="Alfenas A.C."/>
        </authorList>
    </citation>
    <scope>NUCLEOTIDE SEQUENCE [LARGE SCALE GENOMIC DNA]</scope>
    <source>
        <strain evidence="4 5">IBSBF 435</strain>
    </source>
</reference>
<dbReference type="PANTHER" id="PTHR23028">
    <property type="entry name" value="ACETYLTRANSFERASE"/>
    <property type="match status" value="1"/>
</dbReference>
<evidence type="ECO:0000313" key="5">
    <source>
        <dbReference type="Proteomes" id="UP000279457"/>
    </source>
</evidence>
<keyword evidence="1" id="KW-0472">Membrane</keyword>
<keyword evidence="4" id="KW-0808">Transferase</keyword>
<feature type="transmembrane region" description="Helical" evidence="1">
    <location>
        <begin position="194"/>
        <end position="212"/>
    </location>
</feature>
<feature type="transmembrane region" description="Helical" evidence="1">
    <location>
        <begin position="246"/>
        <end position="266"/>
    </location>
</feature>
<organism evidence="4 5">
    <name type="scientific">Erwinia psidii</name>
    <dbReference type="NCBI Taxonomy" id="69224"/>
    <lineage>
        <taxon>Bacteria</taxon>
        <taxon>Pseudomonadati</taxon>
        <taxon>Pseudomonadota</taxon>
        <taxon>Gammaproteobacteria</taxon>
        <taxon>Enterobacterales</taxon>
        <taxon>Erwiniaceae</taxon>
        <taxon>Erwinia</taxon>
    </lineage>
</organism>
<comment type="caution">
    <text evidence="4">The sequence shown here is derived from an EMBL/GenBank/DDBJ whole genome shotgun (WGS) entry which is preliminary data.</text>
</comment>
<feature type="transmembrane region" description="Helical" evidence="1">
    <location>
        <begin position="165"/>
        <end position="182"/>
    </location>
</feature>
<dbReference type="InterPro" id="IPR002656">
    <property type="entry name" value="Acyl_transf_3_dom"/>
</dbReference>
<evidence type="ECO:0000256" key="1">
    <source>
        <dbReference type="SAM" id="Phobius"/>
    </source>
</evidence>
<feature type="domain" description="Acyltransferase 3" evidence="2">
    <location>
        <begin position="5"/>
        <end position="325"/>
    </location>
</feature>
<dbReference type="Pfam" id="PF01757">
    <property type="entry name" value="Acyl_transf_3"/>
    <property type="match status" value="1"/>
</dbReference>
<dbReference type="PANTHER" id="PTHR23028:SF53">
    <property type="entry name" value="ACYL_TRANSF_3 DOMAIN-CONTAINING PROTEIN"/>
    <property type="match status" value="1"/>
</dbReference>
<dbReference type="AlphaFoldDB" id="A0A3N6S5C1"/>
<dbReference type="GO" id="GO:0016020">
    <property type="term" value="C:membrane"/>
    <property type="evidence" value="ECO:0007669"/>
    <property type="project" value="TreeGrafter"/>
</dbReference>
<feature type="transmembrane region" description="Helical" evidence="1">
    <location>
        <begin position="224"/>
        <end position="240"/>
    </location>
</feature>
<feature type="transmembrane region" description="Helical" evidence="1">
    <location>
        <begin position="38"/>
        <end position="60"/>
    </location>
</feature>
<feature type="transmembrane region" description="Helical" evidence="1">
    <location>
        <begin position="72"/>
        <end position="91"/>
    </location>
</feature>
<evidence type="ECO:0000259" key="3">
    <source>
        <dbReference type="Pfam" id="PF19040"/>
    </source>
</evidence>
<feature type="transmembrane region" description="Helical" evidence="1">
    <location>
        <begin position="12"/>
        <end position="32"/>
    </location>
</feature>
<dbReference type="Pfam" id="PF19040">
    <property type="entry name" value="SGNH"/>
    <property type="match status" value="1"/>
</dbReference>
<protein>
    <submittedName>
        <fullName evidence="4">Acyltransferase</fullName>
    </submittedName>
</protein>
<feature type="transmembrane region" description="Helical" evidence="1">
    <location>
        <begin position="278"/>
        <end position="297"/>
    </location>
</feature>
<feature type="transmembrane region" description="Helical" evidence="1">
    <location>
        <begin position="342"/>
        <end position="363"/>
    </location>
</feature>
<keyword evidence="1" id="KW-0812">Transmembrane</keyword>
<feature type="transmembrane region" description="Helical" evidence="1">
    <location>
        <begin position="142"/>
        <end position="158"/>
    </location>
</feature>
<dbReference type="GO" id="GO:0009103">
    <property type="term" value="P:lipopolysaccharide biosynthetic process"/>
    <property type="evidence" value="ECO:0007669"/>
    <property type="project" value="TreeGrafter"/>
</dbReference>
<proteinExistence type="predicted"/>
<feature type="transmembrane region" description="Helical" evidence="1">
    <location>
        <begin position="309"/>
        <end position="330"/>
    </location>
</feature>
<dbReference type="OrthoDB" id="9767863at2"/>
<gene>
    <name evidence="4" type="ORF">EB241_02400</name>
</gene>
<sequence length="628" mass="69939">MKYRADVDGLRALAVLPVIAYHMGIGGIPGGFTGVDIFFVISGYLICGIIYSGAVQNTFSYLDFYKRRCLRILPPLFVVLLATLTFGYYHLLPMQFNDLSNSSLAALLFSSNIFFWKTTGYFAGPAELKPLLHTWSLAVEEQFYIVFPVILLFVVRFFRQRAVQVMLLIIGVSLLLSIYAVTRKPTFTFYMLPTRAWELALGGLIAVGGLEAKMVKLSGRVKHLMSLTGLALILFGFLWLDTSKPFPAWNALWPCLGSFLIILAGQQAVVSRVLAQKPVVYIGMISYCLYLWHWPVIVYSRMFFNFAPGLREGIIVALTLGLAVISRYLIEIPFRYRLSVLPSARIVTASVIALVMMVSGTFYKGHVSNNAGQFSAEALALANYSQYKDMPEFSYQYRPGRCFVDGKSQEDKPFDRDFCLKMSATAKNYVLIGDSHAAHIWRALSLAAGEGINVIQATSAGCKPLYHQALRNPCAELVDDLYETWIPNHKIDGVIISARWLPEDIAPLKATLKHLKTVSDNIIVMGPTIEYSEALPDLLAYQTDGRKDLVASSIDRSIKVTDQMMKQAMQDMQVPYISVYSIICSGDVCRGLASDGHPISNDYGHLTLSGAKDVVGQAIQEMHQDNFM</sequence>
<dbReference type="InterPro" id="IPR050879">
    <property type="entry name" value="Acyltransferase_3"/>
</dbReference>
<name>A0A3N6S5C1_9GAMM</name>
<dbReference type="RefSeq" id="WP_124231593.1">
    <property type="nucleotide sequence ID" value="NZ_RHHM01000001.1"/>
</dbReference>
<keyword evidence="5" id="KW-1185">Reference proteome</keyword>
<dbReference type="EMBL" id="RHHM01000001">
    <property type="protein sequence ID" value="RQM40157.1"/>
    <property type="molecule type" value="Genomic_DNA"/>
</dbReference>
<accession>A0A3N6S5C1</accession>
<evidence type="ECO:0000259" key="2">
    <source>
        <dbReference type="Pfam" id="PF01757"/>
    </source>
</evidence>
<dbReference type="Proteomes" id="UP000279457">
    <property type="component" value="Unassembled WGS sequence"/>
</dbReference>
<dbReference type="InterPro" id="IPR043968">
    <property type="entry name" value="SGNH"/>
</dbReference>
<keyword evidence="1" id="KW-1133">Transmembrane helix</keyword>
<feature type="domain" description="SGNH" evidence="3">
    <location>
        <begin position="415"/>
        <end position="614"/>
    </location>
</feature>
<dbReference type="GO" id="GO:0016747">
    <property type="term" value="F:acyltransferase activity, transferring groups other than amino-acyl groups"/>
    <property type="evidence" value="ECO:0007669"/>
    <property type="project" value="InterPro"/>
</dbReference>
<evidence type="ECO:0000313" key="4">
    <source>
        <dbReference type="EMBL" id="RQM40157.1"/>
    </source>
</evidence>
<keyword evidence="4" id="KW-0012">Acyltransferase</keyword>